<evidence type="ECO:0000313" key="7">
    <source>
        <dbReference type="EMBL" id="OPH39576.1"/>
    </source>
</evidence>
<proteinExistence type="predicted"/>
<feature type="transmembrane region" description="Helical" evidence="5">
    <location>
        <begin position="110"/>
        <end position="131"/>
    </location>
</feature>
<evidence type="ECO:0000256" key="5">
    <source>
        <dbReference type="SAM" id="Phobius"/>
    </source>
</evidence>
<reference evidence="7 9" key="1">
    <citation type="submission" date="2017-03" db="EMBL/GenBank/DDBJ databases">
        <title>Draft genome sequence of Moraxella equi CCUG 4950T type strain.</title>
        <authorList>
            <person name="Salva-Serra F."/>
            <person name="Engstrom-Jakobsson H."/>
            <person name="Thorell K."/>
            <person name="Jaen-Luchoro D."/>
            <person name="Gonzales-Siles L."/>
            <person name="Karlsson R."/>
            <person name="Yazdan S."/>
            <person name="Boulund F."/>
            <person name="Johnning A."/>
            <person name="Engstrand L."/>
            <person name="Kristiansson E."/>
            <person name="Moore E."/>
        </authorList>
    </citation>
    <scope>NUCLEOTIDE SEQUENCE [LARGE SCALE GENOMIC DNA]</scope>
    <source>
        <strain evidence="7 9">CCUG 4950</strain>
    </source>
</reference>
<keyword evidence="2 5" id="KW-0812">Transmembrane</keyword>
<accession>A0A378QVB1</accession>
<evidence type="ECO:0000313" key="8">
    <source>
        <dbReference type="EMBL" id="STZ04392.1"/>
    </source>
</evidence>
<dbReference type="AlphaFoldDB" id="A0A378QVB1"/>
<gene>
    <name evidence="7" type="ORF">B5J93_03630</name>
    <name evidence="8" type="ORF">NCTC11012_02672</name>
</gene>
<keyword evidence="3 5" id="KW-1133">Transmembrane helix</keyword>
<protein>
    <submittedName>
        <fullName evidence="8">RDD family</fullName>
    </submittedName>
</protein>
<evidence type="ECO:0000256" key="2">
    <source>
        <dbReference type="ARBA" id="ARBA00022692"/>
    </source>
</evidence>
<keyword evidence="4 5" id="KW-0472">Membrane</keyword>
<reference evidence="8 10" key="2">
    <citation type="submission" date="2018-06" db="EMBL/GenBank/DDBJ databases">
        <authorList>
            <consortium name="Pathogen Informatics"/>
            <person name="Doyle S."/>
        </authorList>
    </citation>
    <scope>NUCLEOTIDE SEQUENCE [LARGE SCALE GENOMIC DNA]</scope>
    <source>
        <strain evidence="8 10">NCTC11012</strain>
    </source>
</reference>
<dbReference type="PANTHER" id="PTHR38480">
    <property type="entry name" value="SLR0254 PROTEIN"/>
    <property type="match status" value="1"/>
</dbReference>
<sequence length="251" mass="28267">MIDNTAYHNTPEGTTLEMIPAGFVPRLGAWLIDFVIRAGVMALLSFVLSFFMEAGMGVLLLCYFLIDWFYMVFFEVYRGGQTIGKKQYGIKVCTDDGMAMTWRASMIRNILRVADFLPFMFVSAVLCMLFHPQGKRLGDMVAGTLVVYVSHEKLTFDIPKRNPVLPTMPLLFDEQQAVLAFAERTEDLPKERWLELAQILMPLTHQATSLKAGDELIGFANAIIGRGFDNQAREMAQFSHQTSAKSTLEDS</sequence>
<feature type="transmembrane region" description="Helical" evidence="5">
    <location>
        <begin position="27"/>
        <end position="52"/>
    </location>
</feature>
<dbReference type="EMBL" id="UGQF01000001">
    <property type="protein sequence ID" value="STZ04392.1"/>
    <property type="molecule type" value="Genomic_DNA"/>
</dbReference>
<evidence type="ECO:0000256" key="4">
    <source>
        <dbReference type="ARBA" id="ARBA00023136"/>
    </source>
</evidence>
<name>A0A378QVB1_9GAMM</name>
<evidence type="ECO:0000256" key="1">
    <source>
        <dbReference type="ARBA" id="ARBA00004141"/>
    </source>
</evidence>
<evidence type="ECO:0000256" key="3">
    <source>
        <dbReference type="ARBA" id="ARBA00022989"/>
    </source>
</evidence>
<dbReference type="Pfam" id="PF06271">
    <property type="entry name" value="RDD"/>
    <property type="match status" value="1"/>
</dbReference>
<dbReference type="RefSeq" id="WP_079324689.1">
    <property type="nucleotide sequence ID" value="NZ_MXAP01000034.1"/>
</dbReference>
<dbReference type="InterPro" id="IPR010432">
    <property type="entry name" value="RDD"/>
</dbReference>
<dbReference type="Proteomes" id="UP000254618">
    <property type="component" value="Unassembled WGS sequence"/>
</dbReference>
<feature type="domain" description="RDD" evidence="6">
    <location>
        <begin position="21"/>
        <end position="143"/>
    </location>
</feature>
<dbReference type="EMBL" id="MXAP01000034">
    <property type="protein sequence ID" value="OPH39576.1"/>
    <property type="molecule type" value="Genomic_DNA"/>
</dbReference>
<keyword evidence="9" id="KW-1185">Reference proteome</keyword>
<dbReference type="Proteomes" id="UP000190777">
    <property type="component" value="Unassembled WGS sequence"/>
</dbReference>
<dbReference type="PANTHER" id="PTHR38480:SF1">
    <property type="entry name" value="SLR0254 PROTEIN"/>
    <property type="match status" value="1"/>
</dbReference>
<evidence type="ECO:0000259" key="6">
    <source>
        <dbReference type="Pfam" id="PF06271"/>
    </source>
</evidence>
<organism evidence="8 10">
    <name type="scientific">Moraxella equi</name>
    <dbReference type="NCBI Taxonomy" id="60442"/>
    <lineage>
        <taxon>Bacteria</taxon>
        <taxon>Pseudomonadati</taxon>
        <taxon>Pseudomonadota</taxon>
        <taxon>Gammaproteobacteria</taxon>
        <taxon>Moraxellales</taxon>
        <taxon>Moraxellaceae</taxon>
        <taxon>Moraxella</taxon>
    </lineage>
</organism>
<feature type="transmembrane region" description="Helical" evidence="5">
    <location>
        <begin position="58"/>
        <end position="77"/>
    </location>
</feature>
<comment type="subcellular location">
    <subcellularLocation>
        <location evidence="1">Membrane</location>
        <topology evidence="1">Multi-pass membrane protein</topology>
    </subcellularLocation>
</comment>
<evidence type="ECO:0000313" key="9">
    <source>
        <dbReference type="Proteomes" id="UP000190777"/>
    </source>
</evidence>
<dbReference type="GO" id="GO:0016020">
    <property type="term" value="C:membrane"/>
    <property type="evidence" value="ECO:0007669"/>
    <property type="project" value="UniProtKB-SubCell"/>
</dbReference>
<evidence type="ECO:0000313" key="10">
    <source>
        <dbReference type="Proteomes" id="UP000254618"/>
    </source>
</evidence>